<accession>A0A514BUX7</accession>
<dbReference type="KEGG" id="lyj:FKV23_14220"/>
<organism evidence="3 4">
    <name type="scientific">Marilutibacter alkalisoli</name>
    <dbReference type="NCBI Taxonomy" id="2591633"/>
    <lineage>
        <taxon>Bacteria</taxon>
        <taxon>Pseudomonadati</taxon>
        <taxon>Pseudomonadota</taxon>
        <taxon>Gammaproteobacteria</taxon>
        <taxon>Lysobacterales</taxon>
        <taxon>Lysobacteraceae</taxon>
        <taxon>Marilutibacter</taxon>
    </lineage>
</organism>
<feature type="signal peptide" evidence="2">
    <location>
        <begin position="1"/>
        <end position="24"/>
    </location>
</feature>
<keyword evidence="4" id="KW-1185">Reference proteome</keyword>
<evidence type="ECO:0000313" key="4">
    <source>
        <dbReference type="Proteomes" id="UP000317199"/>
    </source>
</evidence>
<sequence length="94" mass="10147">MHRICHCLTVLVFVAATAAAPVLARDIQHSGPNSGSCPETSRLAQDKSEPTPDTTPATVPERETRARPSVHGDAPSNGRPSPRRWHSFLPGMVR</sequence>
<evidence type="ECO:0008006" key="5">
    <source>
        <dbReference type="Google" id="ProtNLM"/>
    </source>
</evidence>
<name>A0A514BUX7_9GAMM</name>
<protein>
    <recommendedName>
        <fullName evidence="5">Secreted protein</fullName>
    </recommendedName>
</protein>
<feature type="region of interest" description="Disordered" evidence="1">
    <location>
        <begin position="27"/>
        <end position="94"/>
    </location>
</feature>
<proteinExistence type="predicted"/>
<evidence type="ECO:0000256" key="1">
    <source>
        <dbReference type="SAM" id="MobiDB-lite"/>
    </source>
</evidence>
<evidence type="ECO:0000256" key="2">
    <source>
        <dbReference type="SAM" id="SignalP"/>
    </source>
</evidence>
<dbReference type="AlphaFoldDB" id="A0A514BUX7"/>
<feature type="chain" id="PRO_5021894668" description="Secreted protein" evidence="2">
    <location>
        <begin position="25"/>
        <end position="94"/>
    </location>
</feature>
<evidence type="ECO:0000313" key="3">
    <source>
        <dbReference type="EMBL" id="QDH71115.1"/>
    </source>
</evidence>
<dbReference type="OrthoDB" id="6028468at2"/>
<reference evidence="3 4" key="1">
    <citation type="submission" date="2019-06" db="EMBL/GenBank/DDBJ databases">
        <title>Lysobacter alkalisoli sp. nov. isolated from saline-alkali soil.</title>
        <authorList>
            <person name="Sun J.-Q."/>
            <person name="Xu L."/>
        </authorList>
    </citation>
    <scope>NUCLEOTIDE SEQUENCE [LARGE SCALE GENOMIC DNA]</scope>
    <source>
        <strain evidence="3 4">SJ-36</strain>
    </source>
</reference>
<dbReference type="Proteomes" id="UP000317199">
    <property type="component" value="Chromosome"/>
</dbReference>
<feature type="compositionally biased region" description="Polar residues" evidence="1">
    <location>
        <begin position="30"/>
        <end position="43"/>
    </location>
</feature>
<dbReference type="EMBL" id="CP041242">
    <property type="protein sequence ID" value="QDH71115.1"/>
    <property type="molecule type" value="Genomic_DNA"/>
</dbReference>
<dbReference type="RefSeq" id="WP_141624447.1">
    <property type="nucleotide sequence ID" value="NZ_CP041242.1"/>
</dbReference>
<gene>
    <name evidence="3" type="ORF">FKV23_14220</name>
</gene>
<keyword evidence="2" id="KW-0732">Signal</keyword>